<keyword evidence="1" id="KW-1133">Transmembrane helix</keyword>
<dbReference type="RefSeq" id="XP_033670993.1">
    <property type="nucleotide sequence ID" value="XM_033811924.1"/>
</dbReference>
<keyword evidence="1" id="KW-0472">Membrane</keyword>
<evidence type="ECO:0000313" key="3">
    <source>
        <dbReference type="Proteomes" id="UP000799537"/>
    </source>
</evidence>
<organism evidence="2 3">
    <name type="scientific">Zasmidium cellare ATCC 36951</name>
    <dbReference type="NCBI Taxonomy" id="1080233"/>
    <lineage>
        <taxon>Eukaryota</taxon>
        <taxon>Fungi</taxon>
        <taxon>Dikarya</taxon>
        <taxon>Ascomycota</taxon>
        <taxon>Pezizomycotina</taxon>
        <taxon>Dothideomycetes</taxon>
        <taxon>Dothideomycetidae</taxon>
        <taxon>Mycosphaerellales</taxon>
        <taxon>Mycosphaerellaceae</taxon>
        <taxon>Zasmidium</taxon>
    </lineage>
</organism>
<name>A0A6A6CSH1_ZASCE</name>
<dbReference type="AlphaFoldDB" id="A0A6A6CSH1"/>
<evidence type="ECO:0000256" key="1">
    <source>
        <dbReference type="SAM" id="Phobius"/>
    </source>
</evidence>
<keyword evidence="3" id="KW-1185">Reference proteome</keyword>
<dbReference type="EMBL" id="ML993586">
    <property type="protein sequence ID" value="KAF2170104.1"/>
    <property type="molecule type" value="Genomic_DNA"/>
</dbReference>
<accession>A0A6A6CSH1</accession>
<feature type="transmembrane region" description="Helical" evidence="1">
    <location>
        <begin position="242"/>
        <end position="267"/>
    </location>
</feature>
<protein>
    <recommendedName>
        <fullName evidence="4">WSC domain-containing protein</fullName>
    </recommendedName>
</protein>
<proteinExistence type="predicted"/>
<sequence>MPLSVWFHDSKAIFASLQKACGPSSSIEGAVLDVLARLWHQPETTQVETTLSSLSISEPQPSDNTTLALYSSSSCGSNRVSYYTVSSDKAAVGGCIPFSSQVYGVQIVSLGSGCSVELSMFPDFGGFACSSDCGYSEASSECLAGFGGSGYGSFKVSGDDCRLPETAPDSVASSATSASTRMSSATSTTIAAWTSIASAFLSTARAPTTVSSRTSTSATSAQAAATSTEAAGGGGGLSKGEIAGIVVGALGGFFTLLGTIGTIWMCCRRRI</sequence>
<keyword evidence="1" id="KW-0812">Transmembrane</keyword>
<gene>
    <name evidence="2" type="ORF">M409DRAFT_51865</name>
</gene>
<dbReference type="GeneID" id="54565196"/>
<reference evidence="2" key="1">
    <citation type="journal article" date="2020" name="Stud. Mycol.">
        <title>101 Dothideomycetes genomes: a test case for predicting lifestyles and emergence of pathogens.</title>
        <authorList>
            <person name="Haridas S."/>
            <person name="Albert R."/>
            <person name="Binder M."/>
            <person name="Bloem J."/>
            <person name="Labutti K."/>
            <person name="Salamov A."/>
            <person name="Andreopoulos B."/>
            <person name="Baker S."/>
            <person name="Barry K."/>
            <person name="Bills G."/>
            <person name="Bluhm B."/>
            <person name="Cannon C."/>
            <person name="Castanera R."/>
            <person name="Culley D."/>
            <person name="Daum C."/>
            <person name="Ezra D."/>
            <person name="Gonzalez J."/>
            <person name="Henrissat B."/>
            <person name="Kuo A."/>
            <person name="Liang C."/>
            <person name="Lipzen A."/>
            <person name="Lutzoni F."/>
            <person name="Magnuson J."/>
            <person name="Mondo S."/>
            <person name="Nolan M."/>
            <person name="Ohm R."/>
            <person name="Pangilinan J."/>
            <person name="Park H.-J."/>
            <person name="Ramirez L."/>
            <person name="Alfaro M."/>
            <person name="Sun H."/>
            <person name="Tritt A."/>
            <person name="Yoshinaga Y."/>
            <person name="Zwiers L.-H."/>
            <person name="Turgeon B."/>
            <person name="Goodwin S."/>
            <person name="Spatafora J."/>
            <person name="Crous P."/>
            <person name="Grigoriev I."/>
        </authorList>
    </citation>
    <scope>NUCLEOTIDE SEQUENCE</scope>
    <source>
        <strain evidence="2">ATCC 36951</strain>
    </source>
</reference>
<dbReference type="Proteomes" id="UP000799537">
    <property type="component" value="Unassembled WGS sequence"/>
</dbReference>
<evidence type="ECO:0000313" key="2">
    <source>
        <dbReference type="EMBL" id="KAF2170104.1"/>
    </source>
</evidence>
<evidence type="ECO:0008006" key="4">
    <source>
        <dbReference type="Google" id="ProtNLM"/>
    </source>
</evidence>